<proteinExistence type="predicted"/>
<reference evidence="1" key="2">
    <citation type="submission" date="2023-01" db="EMBL/GenBank/DDBJ databases">
        <authorList>
            <person name="Sun Q."/>
            <person name="Evtushenko L."/>
        </authorList>
    </citation>
    <scope>NUCLEOTIDE SEQUENCE</scope>
    <source>
        <strain evidence="1">VKM B-2484</strain>
    </source>
</reference>
<evidence type="ECO:0000313" key="1">
    <source>
        <dbReference type="EMBL" id="GLK74727.1"/>
    </source>
</evidence>
<organism evidence="1 2">
    <name type="scientific">Ancylobacter dichloromethanicus</name>
    <dbReference type="NCBI Taxonomy" id="518825"/>
    <lineage>
        <taxon>Bacteria</taxon>
        <taxon>Pseudomonadati</taxon>
        <taxon>Pseudomonadota</taxon>
        <taxon>Alphaproteobacteria</taxon>
        <taxon>Hyphomicrobiales</taxon>
        <taxon>Xanthobacteraceae</taxon>
        <taxon>Ancylobacter</taxon>
    </lineage>
</organism>
<sequence length="229" mass="26023">MSADELRRRPAGRALRAVFSLLLIAMAGGAAYKGLQFARLGVIEWGMERQAPARTPEASAAGSDLPGRAQDLRDTLAQWHDSWGLRDKTRLLAFSIGQNRLDPASPNGLEELVAVLQVDPVRSASWMDLAEMTWPTLALRPTSMAAWDMSRLTGPYEYAEMVHRVRFMARRWIFAGSEARRKFTYDVVLMSQFPEFFWPFWRSLLRSLPAPQRRAIRDEGDIVFRSLIP</sequence>
<dbReference type="EMBL" id="BSFJ01000061">
    <property type="protein sequence ID" value="GLK74727.1"/>
    <property type="molecule type" value="Genomic_DNA"/>
</dbReference>
<dbReference type="RefSeq" id="WP_213370804.1">
    <property type="nucleotide sequence ID" value="NZ_BSFJ01000061.1"/>
</dbReference>
<protein>
    <submittedName>
        <fullName evidence="1">Uncharacterized protein</fullName>
    </submittedName>
</protein>
<dbReference type="AlphaFoldDB" id="A0A9W6N255"/>
<comment type="caution">
    <text evidence="1">The sequence shown here is derived from an EMBL/GenBank/DDBJ whole genome shotgun (WGS) entry which is preliminary data.</text>
</comment>
<gene>
    <name evidence="1" type="ORF">GCM10017643_48460</name>
</gene>
<accession>A0A9W6N255</accession>
<evidence type="ECO:0000313" key="2">
    <source>
        <dbReference type="Proteomes" id="UP001143370"/>
    </source>
</evidence>
<reference evidence="1" key="1">
    <citation type="journal article" date="2014" name="Int. J. Syst. Evol. Microbiol.">
        <title>Complete genome sequence of Corynebacterium casei LMG S-19264T (=DSM 44701T), isolated from a smear-ripened cheese.</title>
        <authorList>
            <consortium name="US DOE Joint Genome Institute (JGI-PGF)"/>
            <person name="Walter F."/>
            <person name="Albersmeier A."/>
            <person name="Kalinowski J."/>
            <person name="Ruckert C."/>
        </authorList>
    </citation>
    <scope>NUCLEOTIDE SEQUENCE</scope>
    <source>
        <strain evidence="1">VKM B-2484</strain>
    </source>
</reference>
<dbReference type="Proteomes" id="UP001143370">
    <property type="component" value="Unassembled WGS sequence"/>
</dbReference>
<keyword evidence="2" id="KW-1185">Reference proteome</keyword>
<name>A0A9W6N255_9HYPH</name>